<feature type="repeat" description="WD" evidence="3">
    <location>
        <begin position="1007"/>
        <end position="1048"/>
    </location>
</feature>
<evidence type="ECO:0000256" key="1">
    <source>
        <dbReference type="ARBA" id="ARBA00022574"/>
    </source>
</evidence>
<dbReference type="FunFam" id="2.130.10.10:FF:000228">
    <property type="entry name" value="COMPASS-like H3K4 histone methylase component WDR5A"/>
    <property type="match status" value="2"/>
</dbReference>
<feature type="repeat" description="WD" evidence="3">
    <location>
        <begin position="1049"/>
        <end position="1090"/>
    </location>
</feature>
<comment type="caution">
    <text evidence="5">The sequence shown here is derived from an EMBL/GenBank/DDBJ whole genome shotgun (WGS) entry which is preliminary data.</text>
</comment>
<feature type="repeat" description="WD" evidence="3">
    <location>
        <begin position="965"/>
        <end position="1006"/>
    </location>
</feature>
<dbReference type="InterPro" id="IPR020472">
    <property type="entry name" value="WD40_PAC1"/>
</dbReference>
<sequence>MRLLKYEDDGRLTITSFNDGAIPPYAILSHTWGEDAEEVTFADIAKGRGKHRPGYKKMFGNKKTLGYEKIRFCGEQAQQDGLQYFWVDTCCIDKSDKAELSLAIQSMFRWYQNAAKCYVYLSDVSTKKRKAGGVSTESTWEPAFRSSRWFTRGWTLQELLAPSIVEFFSQEWKKLGDKMSLKSIIHKITSIPFGALEGTPLSQFSVNERFQWREGRTTKNEEDGAYSLLGIFGVDLAKVYGEGEAGALGRLLREIDISQICVRDIRSTDPCDDKKRIEDTKGGLLADSYRWVLDNTVFRQWQQKPNSRLLWVKGDPGKGKTMLLCGIINELQSSMPQDALLSYFFCQATDARINNATAVLRGLLYMLVVQQPSLVSHVRKKHDQAGKAMFEDANAWVVLAETFEAVLHDPSLRMTYLIIDALDECVTDLPKLLEFVAKQSSASSRVKWIVSSRNWPEIESQLEQAGHKIKLSLELNAQSVAAAVDVFIQQKVDQLAQEKRYKAEVRHAVLKHLRSNANDTFLWVALVCQDLKTTPKWNVLKKLAQFPPGLDALYKRMMDQISESDGAEICLQVLASTAVLYRPVAIPELVALVEQLEDLNDLESVREIIGFCGSFLTLREDTVYFVHQSAKDFLFAKAYSKAFPAGSEAVHQTIFSRSLAILSRTLHRDMYSLEGPGYPSENVKLPEADPLAVSRYPCIYWIDHLCDLEPKSLASSVGSLQAADVVDKFLRKKYLYWLEGLSLCKSVGRGVVSMEKLWSLVQQKMCDQDRLAKLVQDARRFIMYHKGAIEGYPLQTYASALLFSPTGSLVRQLFKHEEPEAISIRPTLSEEWSACLQTLEGHSSTVNSVAFSHDSTRLASASYDNTVKIWDASSGACLQTLEGHSSEVSSVAFSHDSTRLASASYDNTVKIWDASSGACLQTLEGHSSEVTSVAFSHDSTRLASASWDKTVKMWDASSGACLHTLEGHSDYVSSVAFSHDSTRLASASYDRTVKIWDASSGACLQTLEGHSREVSSVAFSHDSTRLASASYDRTVKMWDASSGACLQTLEGHSDYVSSVAFSHDSTRLASASYDRTVKIWDASSGACLQTLEGHSSEVTSVAFSHDSTRLASASYDNTVKMWDASSGACLHTLEGHSGIITSVAFSHDSTRLASASSDKTVKMWDASTGACLQTLEGHSNTVSSVAFSHDSTRLASASWDKTVKMWDASSGACLHTLEGHSDYVSSVAFSHDSTRLASASDDKSVKIWDASTGACLQTLEGHSNAVSSVAFSHDSTRLASASWDKTVKMWDASTGACLHTLDVGKVLFRLSFDRNSSRLLTEIGSIDTQSLDTSSITDLKEPARPLYVGTGVSSDRIWIQHAGNNMLWVPSEYRRLESSVSGTMVGVGVGSGRVWICSIDL</sequence>
<dbReference type="InterPro" id="IPR007111">
    <property type="entry name" value="NACHT_NTPase"/>
</dbReference>
<dbReference type="GO" id="GO:0035097">
    <property type="term" value="C:histone methyltransferase complex"/>
    <property type="evidence" value="ECO:0007669"/>
    <property type="project" value="UniProtKB-ARBA"/>
</dbReference>
<protein>
    <submittedName>
        <fullName evidence="5">Vegetative incompatibility protein</fullName>
    </submittedName>
</protein>
<proteinExistence type="predicted"/>
<evidence type="ECO:0000313" key="5">
    <source>
        <dbReference type="EMBL" id="RYO21841.1"/>
    </source>
</evidence>
<dbReference type="InterPro" id="IPR056884">
    <property type="entry name" value="NPHP3-like_N"/>
</dbReference>
<dbReference type="PROSITE" id="PS50837">
    <property type="entry name" value="NACHT"/>
    <property type="match status" value="1"/>
</dbReference>
<feature type="repeat" description="WD" evidence="3">
    <location>
        <begin position="923"/>
        <end position="964"/>
    </location>
</feature>
<dbReference type="Proteomes" id="UP000293823">
    <property type="component" value="Unassembled WGS sequence"/>
</dbReference>
<feature type="domain" description="NACHT" evidence="4">
    <location>
        <begin position="308"/>
        <end position="529"/>
    </location>
</feature>
<name>A0A4Q4PW23_9PLEO</name>
<evidence type="ECO:0000259" key="4">
    <source>
        <dbReference type="PROSITE" id="PS50837"/>
    </source>
</evidence>
<dbReference type="FunFam" id="3.40.50.300:FF:001638">
    <property type="entry name" value="NACHT and WD40 domain protein"/>
    <property type="match status" value="1"/>
</dbReference>
<feature type="repeat" description="WD" evidence="3">
    <location>
        <begin position="839"/>
        <end position="880"/>
    </location>
</feature>
<dbReference type="PROSITE" id="PS00678">
    <property type="entry name" value="WD_REPEATS_1"/>
    <property type="match status" value="11"/>
</dbReference>
<dbReference type="Gene3D" id="3.40.50.300">
    <property type="entry name" value="P-loop containing nucleotide triphosphate hydrolases"/>
    <property type="match status" value="1"/>
</dbReference>
<dbReference type="OrthoDB" id="538223at2759"/>
<feature type="repeat" description="WD" evidence="3">
    <location>
        <begin position="1217"/>
        <end position="1258"/>
    </location>
</feature>
<dbReference type="InterPro" id="IPR001680">
    <property type="entry name" value="WD40_rpt"/>
</dbReference>
<dbReference type="Pfam" id="PF00400">
    <property type="entry name" value="WD40"/>
    <property type="match status" value="11"/>
</dbReference>
<evidence type="ECO:0000313" key="6">
    <source>
        <dbReference type="Proteomes" id="UP000293823"/>
    </source>
</evidence>
<dbReference type="PROSITE" id="PS50294">
    <property type="entry name" value="WD_REPEATS_REGION"/>
    <property type="match status" value="11"/>
</dbReference>
<organism evidence="5 6">
    <name type="scientific">Alternaria arborescens</name>
    <dbReference type="NCBI Taxonomy" id="156630"/>
    <lineage>
        <taxon>Eukaryota</taxon>
        <taxon>Fungi</taxon>
        <taxon>Dikarya</taxon>
        <taxon>Ascomycota</taxon>
        <taxon>Pezizomycotina</taxon>
        <taxon>Dothideomycetes</taxon>
        <taxon>Pleosporomycetidae</taxon>
        <taxon>Pleosporales</taxon>
        <taxon>Pleosporineae</taxon>
        <taxon>Pleosporaceae</taxon>
        <taxon>Alternaria</taxon>
        <taxon>Alternaria sect. Alternaria</taxon>
    </lineage>
</organism>
<dbReference type="InterPro" id="IPR036322">
    <property type="entry name" value="WD40_repeat_dom_sf"/>
</dbReference>
<feature type="repeat" description="WD" evidence="3">
    <location>
        <begin position="1259"/>
        <end position="1300"/>
    </location>
</feature>
<dbReference type="SMART" id="SM00320">
    <property type="entry name" value="WD40"/>
    <property type="match status" value="11"/>
</dbReference>
<dbReference type="CDD" id="cd00200">
    <property type="entry name" value="WD40"/>
    <property type="match status" value="2"/>
</dbReference>
<keyword evidence="2" id="KW-0677">Repeat</keyword>
<evidence type="ECO:0000256" key="3">
    <source>
        <dbReference type="PROSITE-ProRule" id="PRU00221"/>
    </source>
</evidence>
<keyword evidence="1 3" id="KW-0853">WD repeat</keyword>
<feature type="repeat" description="WD" evidence="3">
    <location>
        <begin position="1133"/>
        <end position="1174"/>
    </location>
</feature>
<dbReference type="InterPro" id="IPR027417">
    <property type="entry name" value="P-loop_NTPase"/>
</dbReference>
<dbReference type="InterPro" id="IPR019775">
    <property type="entry name" value="WD40_repeat_CS"/>
</dbReference>
<dbReference type="PROSITE" id="PS50082">
    <property type="entry name" value="WD_REPEATS_2"/>
    <property type="match status" value="11"/>
</dbReference>
<dbReference type="PRINTS" id="PR00320">
    <property type="entry name" value="GPROTEINBRPT"/>
</dbReference>
<gene>
    <name evidence="5" type="ORF">AA0113_g12791</name>
</gene>
<dbReference type="Pfam" id="PF24883">
    <property type="entry name" value="NPHP3_N"/>
    <property type="match status" value="1"/>
</dbReference>
<dbReference type="SUPFAM" id="SSF50978">
    <property type="entry name" value="WD40 repeat-like"/>
    <property type="match status" value="2"/>
</dbReference>
<feature type="repeat" description="WD" evidence="3">
    <location>
        <begin position="1175"/>
        <end position="1216"/>
    </location>
</feature>
<dbReference type="InterPro" id="IPR050505">
    <property type="entry name" value="WDR55/POC1"/>
</dbReference>
<feature type="repeat" description="WD" evidence="3">
    <location>
        <begin position="881"/>
        <end position="922"/>
    </location>
</feature>
<dbReference type="Gene3D" id="2.130.10.10">
    <property type="entry name" value="YVTN repeat-like/Quinoprotein amine dehydrogenase"/>
    <property type="match status" value="6"/>
</dbReference>
<dbReference type="Pfam" id="PF06985">
    <property type="entry name" value="HET"/>
    <property type="match status" value="1"/>
</dbReference>
<keyword evidence="6" id="KW-1185">Reference proteome</keyword>
<feature type="repeat" description="WD" evidence="3">
    <location>
        <begin position="1091"/>
        <end position="1132"/>
    </location>
</feature>
<dbReference type="InterPro" id="IPR010730">
    <property type="entry name" value="HET"/>
</dbReference>
<dbReference type="EMBL" id="PEJP01000147">
    <property type="protein sequence ID" value="RYO21841.1"/>
    <property type="molecule type" value="Genomic_DNA"/>
</dbReference>
<dbReference type="InterPro" id="IPR015943">
    <property type="entry name" value="WD40/YVTN_repeat-like_dom_sf"/>
</dbReference>
<accession>A0A4Q4PW23</accession>
<evidence type="ECO:0000256" key="2">
    <source>
        <dbReference type="ARBA" id="ARBA00022737"/>
    </source>
</evidence>
<dbReference type="PANTHER" id="PTHR44019">
    <property type="entry name" value="WD REPEAT-CONTAINING PROTEIN 55"/>
    <property type="match status" value="1"/>
</dbReference>
<dbReference type="PANTHER" id="PTHR44019:SF8">
    <property type="entry name" value="POC1 CENTRIOLAR PROTEIN HOMOLOG"/>
    <property type="match status" value="1"/>
</dbReference>
<reference evidence="6" key="1">
    <citation type="journal article" date="2019" name="bioRxiv">
        <title>Genomics, evolutionary history and diagnostics of the Alternaria alternata species group including apple and Asian pear pathotypes.</title>
        <authorList>
            <person name="Armitage A.D."/>
            <person name="Cockerton H.M."/>
            <person name="Sreenivasaprasad S."/>
            <person name="Woodhall J.W."/>
            <person name="Lane C.R."/>
            <person name="Harrison R.J."/>
            <person name="Clarkson J.P."/>
        </authorList>
    </citation>
    <scope>NUCLEOTIDE SEQUENCE [LARGE SCALE GENOMIC DNA]</scope>
    <source>
        <strain evidence="6">RGR 97.0016</strain>
    </source>
</reference>